<dbReference type="EMBL" id="AZEB01000053">
    <property type="protein sequence ID" value="KRL19001.1"/>
    <property type="molecule type" value="Genomic_DNA"/>
</dbReference>
<keyword evidence="3" id="KW-1185">Reference proteome</keyword>
<dbReference type="Gene3D" id="3.40.50.300">
    <property type="entry name" value="P-loop containing nucleotide triphosphate hydrolases"/>
    <property type="match status" value="1"/>
</dbReference>
<dbReference type="SUPFAM" id="SSF52540">
    <property type="entry name" value="P-loop containing nucleoside triphosphate hydrolases"/>
    <property type="match status" value="1"/>
</dbReference>
<dbReference type="PATRIC" id="fig|1423766.4.peg.2375"/>
<name>A0A0R1NGW5_9LACO</name>
<reference evidence="2 3" key="1">
    <citation type="journal article" date="2015" name="Genome Announc.">
        <title>Expanding the biotechnology potential of lactobacilli through comparative genomics of 213 strains and associated genera.</title>
        <authorList>
            <person name="Sun Z."/>
            <person name="Harris H.M."/>
            <person name="McCann A."/>
            <person name="Guo C."/>
            <person name="Argimon S."/>
            <person name="Zhang W."/>
            <person name="Yang X."/>
            <person name="Jeffery I.B."/>
            <person name="Cooney J.C."/>
            <person name="Kagawa T.F."/>
            <person name="Liu W."/>
            <person name="Song Y."/>
            <person name="Salvetti E."/>
            <person name="Wrobel A."/>
            <person name="Rasinkangas P."/>
            <person name="Parkhill J."/>
            <person name="Rea M.C."/>
            <person name="O'Sullivan O."/>
            <person name="Ritari J."/>
            <person name="Douillard F.P."/>
            <person name="Paul Ross R."/>
            <person name="Yang R."/>
            <person name="Briner A.E."/>
            <person name="Felis G.E."/>
            <person name="de Vos W.M."/>
            <person name="Barrangou R."/>
            <person name="Klaenhammer T.R."/>
            <person name="Caufield P.W."/>
            <person name="Cui Y."/>
            <person name="Zhang H."/>
            <person name="O'Toole P.W."/>
        </authorList>
    </citation>
    <scope>NUCLEOTIDE SEQUENCE [LARGE SCALE GENOMIC DNA]</scope>
    <source>
        <strain evidence="2 3">DSM 19906</strain>
    </source>
</reference>
<accession>A0A0R1NGW5</accession>
<proteinExistence type="predicted"/>
<dbReference type="AlphaFoldDB" id="A0A0R1NGW5"/>
<protein>
    <submittedName>
        <fullName evidence="2">ATPase involved in chromosome partitioning</fullName>
    </submittedName>
</protein>
<evidence type="ECO:0000313" key="2">
    <source>
        <dbReference type="EMBL" id="KRL19001.1"/>
    </source>
</evidence>
<evidence type="ECO:0000259" key="1">
    <source>
        <dbReference type="Pfam" id="PF13614"/>
    </source>
</evidence>
<dbReference type="PANTHER" id="PTHR13696:SF99">
    <property type="entry name" value="COBYRINIC ACID AC-DIAMIDE SYNTHASE"/>
    <property type="match status" value="1"/>
</dbReference>
<dbReference type="Proteomes" id="UP000051439">
    <property type="component" value="Unassembled WGS sequence"/>
</dbReference>
<sequence length="274" mass="31194">MEDKFMAITITTGNFKGGVGKTTNAVMISYILSKHNKKTLLVDLDPQANATDLLFTTMEAIYDIKPDFEETLETALISGNLQKALVHVKDNLDLLPSYQDLQGYEKYLNETFADDYTQDTYLAKLLSPLKEKYDYIILDVPPQLNKFTDSALVASDFVIIILQTQERSLTGAETYAEHLINLKDDYKLGLDLLGVLPVLQQNGNNLDLDVLDDAIDSFGKANMFKQRIRQMARLKRFDRTGITDRSKDINDIRVMSVYENVVNEIKERITKFNE</sequence>
<dbReference type="CDD" id="cd02042">
    <property type="entry name" value="ParAB_family"/>
    <property type="match status" value="1"/>
</dbReference>
<dbReference type="Pfam" id="PF13614">
    <property type="entry name" value="AAA_31"/>
    <property type="match status" value="1"/>
</dbReference>
<dbReference type="InterPro" id="IPR025669">
    <property type="entry name" value="AAA_dom"/>
</dbReference>
<dbReference type="InterPro" id="IPR027417">
    <property type="entry name" value="P-loop_NTPase"/>
</dbReference>
<feature type="domain" description="AAA" evidence="1">
    <location>
        <begin position="9"/>
        <end position="186"/>
    </location>
</feature>
<organism evidence="2 3">
    <name type="scientific">Lentilactobacillus kisonensis DSM 19906 = JCM 15041</name>
    <dbReference type="NCBI Taxonomy" id="1423766"/>
    <lineage>
        <taxon>Bacteria</taxon>
        <taxon>Bacillati</taxon>
        <taxon>Bacillota</taxon>
        <taxon>Bacilli</taxon>
        <taxon>Lactobacillales</taxon>
        <taxon>Lactobacillaceae</taxon>
        <taxon>Lentilactobacillus</taxon>
    </lineage>
</organism>
<evidence type="ECO:0000313" key="3">
    <source>
        <dbReference type="Proteomes" id="UP000051439"/>
    </source>
</evidence>
<comment type="caution">
    <text evidence="2">The sequence shown here is derived from an EMBL/GenBank/DDBJ whole genome shotgun (WGS) entry which is preliminary data.</text>
</comment>
<dbReference type="PANTHER" id="PTHR13696">
    <property type="entry name" value="P-LOOP CONTAINING NUCLEOSIDE TRIPHOSPHATE HYDROLASE"/>
    <property type="match status" value="1"/>
</dbReference>
<dbReference type="InterPro" id="IPR050678">
    <property type="entry name" value="DNA_Partitioning_ATPase"/>
</dbReference>
<gene>
    <name evidence="2" type="ORF">FC98_GL002291</name>
</gene>